<name>A0A1Y1L6Q1_PHOPY</name>
<sequence>MKVLSRVLILLAIAEVVYLHEGCISGEEAQWAKIMLSYPYECLDPQYLLEMLTCFDTPHNNITYGEGINQCVSKSYALSGVVCRSNCTPMLNELLYMAVRKYDFSCYNQKFLQEWFKCLYDIRKSAECPENGYSSCTTQFKDLAL</sequence>
<accession>A0A1Y1L6Q1</accession>
<evidence type="ECO:0000313" key="2">
    <source>
        <dbReference type="EMBL" id="JAV67246.1"/>
    </source>
</evidence>
<evidence type="ECO:0000256" key="1">
    <source>
        <dbReference type="SAM" id="SignalP"/>
    </source>
</evidence>
<protein>
    <submittedName>
        <fullName evidence="2">Uncharacterized protein</fullName>
    </submittedName>
</protein>
<dbReference type="AlphaFoldDB" id="A0A1Y1L6Q1"/>
<organism evidence="2">
    <name type="scientific">Photinus pyralis</name>
    <name type="common">Common eastern firefly</name>
    <name type="synonym">Lampyris pyralis</name>
    <dbReference type="NCBI Taxonomy" id="7054"/>
    <lineage>
        <taxon>Eukaryota</taxon>
        <taxon>Metazoa</taxon>
        <taxon>Ecdysozoa</taxon>
        <taxon>Arthropoda</taxon>
        <taxon>Hexapoda</taxon>
        <taxon>Insecta</taxon>
        <taxon>Pterygota</taxon>
        <taxon>Neoptera</taxon>
        <taxon>Endopterygota</taxon>
        <taxon>Coleoptera</taxon>
        <taxon>Polyphaga</taxon>
        <taxon>Elateriformia</taxon>
        <taxon>Elateroidea</taxon>
        <taxon>Lampyridae</taxon>
        <taxon>Lampyrinae</taxon>
        <taxon>Photinus</taxon>
    </lineage>
</organism>
<feature type="signal peptide" evidence="1">
    <location>
        <begin position="1"/>
        <end position="19"/>
    </location>
</feature>
<keyword evidence="1" id="KW-0732">Signal</keyword>
<proteinExistence type="predicted"/>
<feature type="chain" id="PRO_5012463156" evidence="1">
    <location>
        <begin position="20"/>
        <end position="145"/>
    </location>
</feature>
<dbReference type="EMBL" id="GEZM01068054">
    <property type="protein sequence ID" value="JAV67246.1"/>
    <property type="molecule type" value="Transcribed_RNA"/>
</dbReference>
<reference evidence="2" key="1">
    <citation type="journal article" date="2016" name="Sci. Rep.">
        <title>Molecular characterization of firefly nuptial gifts: a multi-omics approach sheds light on postcopulatory sexual selection.</title>
        <authorList>
            <person name="Al-Wathiqui N."/>
            <person name="Fallon T.R."/>
            <person name="South A."/>
            <person name="Weng J.K."/>
            <person name="Lewis S.M."/>
        </authorList>
    </citation>
    <scope>NUCLEOTIDE SEQUENCE</scope>
</reference>